<evidence type="ECO:0000313" key="6">
    <source>
        <dbReference type="Proteomes" id="UP000233767"/>
    </source>
</evidence>
<protein>
    <submittedName>
        <fullName evidence="4 5">Secreted protein (Por secretion system target)</fullName>
    </submittedName>
</protein>
<dbReference type="InterPro" id="IPR026444">
    <property type="entry name" value="Secre_tail"/>
</dbReference>
<sequence>MNKTTLLFFLLSFSIYAQDSDWSWAKGYENLNAGTITGSFMDNQKNIYQIGSFSSTSVTIGETVIANSSEAPVNPNVKYMDAYISKHDSEGNLLFVKHFTGSKFENLTSIAYDNNNSFYVTGHYNGNITIGNSTYEATDNMTKSFLAKLDLNGNVIWSKPLNFSGSTLLKFKDNNLYMAGIHSGDTYSIDNLTTPSVGYTAVVNNMDKIFVAKLDLSGNAIWLKSSTYTGTASISDFHRLGTQIKGLAIDNLGNVYVAGVIFSRSSTFGSITITKTVTNNNSNLFITKYDNAGNVAWANTAPTNSSANSVVSDLATDSNNNIYLLGYIYSSATNFGGVSLNFPSNYGSFLVKYATNGSVLWAKSGKLATDAQPSTGLGYNFFDRMYIDSTNNVYVTGVFANYINFGNNITFQTNNWTPNLFSIKYDSSGNASDYYKITEAIISRYPIILDITGDVFYYSGQVSDSNFVLGNTTISNPTTNPFTFIAKRDKRLSIEEHSGNNFTIYPNPSQEQIYVSGLDSAENKIFSVFDMTGKKIKSLEFTNNDTIAIDVKDLASGTYVLKIENGTIQKNIKFVKN</sequence>
<evidence type="ECO:0000313" key="4">
    <source>
        <dbReference type="EMBL" id="PKW20075.1"/>
    </source>
</evidence>
<evidence type="ECO:0000256" key="1">
    <source>
        <dbReference type="ARBA" id="ARBA00022729"/>
    </source>
</evidence>
<gene>
    <name evidence="4" type="ORF">B0G92_3151</name>
    <name evidence="5" type="ORF">CLV50_3249</name>
</gene>
<feature type="signal peptide" evidence="2">
    <location>
        <begin position="1"/>
        <end position="17"/>
    </location>
</feature>
<dbReference type="PANTHER" id="PTHR35580:SF1">
    <property type="entry name" value="PHYTASE-LIKE DOMAIN-CONTAINING PROTEIN"/>
    <property type="match status" value="1"/>
</dbReference>
<feature type="domain" description="Secretion system C-terminal sorting" evidence="3">
    <location>
        <begin position="504"/>
        <end position="571"/>
    </location>
</feature>
<dbReference type="Proteomes" id="UP000233767">
    <property type="component" value="Unassembled WGS sequence"/>
</dbReference>
<organism evidence="5 7">
    <name type="scientific">Flavobacterium lindanitolerans</name>
    <dbReference type="NCBI Taxonomy" id="428988"/>
    <lineage>
        <taxon>Bacteria</taxon>
        <taxon>Pseudomonadati</taxon>
        <taxon>Bacteroidota</taxon>
        <taxon>Flavobacteriia</taxon>
        <taxon>Flavobacteriales</taxon>
        <taxon>Flavobacteriaceae</taxon>
        <taxon>Flavobacterium</taxon>
    </lineage>
</organism>
<dbReference type="InterPro" id="IPR052918">
    <property type="entry name" value="Motility_Chemotaxis_Reg"/>
</dbReference>
<comment type="caution">
    <text evidence="5">The sequence shown here is derived from an EMBL/GenBank/DDBJ whole genome shotgun (WGS) entry which is preliminary data.</text>
</comment>
<dbReference type="RefSeq" id="WP_101472911.1">
    <property type="nucleotide sequence ID" value="NZ_JBCNKL010000010.1"/>
</dbReference>
<proteinExistence type="predicted"/>
<reference evidence="4 6" key="1">
    <citation type="submission" date="2017-12" db="EMBL/GenBank/DDBJ databases">
        <title>Genomic Encyclopedia of Type Strains, Phase III (KMG-III): the genomes of soil and plant-associated and newly described type strains.</title>
        <authorList>
            <person name="Whitman W."/>
        </authorList>
    </citation>
    <scope>NUCLEOTIDE SEQUENCE [LARGE SCALE GENOMIC DNA]</scope>
    <source>
        <strain evidence="4 6">IP-10</strain>
    </source>
</reference>
<evidence type="ECO:0000313" key="7">
    <source>
        <dbReference type="Proteomes" id="UP000275027"/>
    </source>
</evidence>
<keyword evidence="1 2" id="KW-0732">Signal</keyword>
<accession>A0A497UBL4</accession>
<name>A0A497UBL4_9FLAO</name>
<reference evidence="5 7" key="2">
    <citation type="submission" date="2018-10" db="EMBL/GenBank/DDBJ databases">
        <title>Genomic Encyclopedia of Archaeal and Bacterial Type Strains, Phase II (KMG-II): from individual species to whole genera.</title>
        <authorList>
            <person name="Goeker M."/>
        </authorList>
    </citation>
    <scope>NUCLEOTIDE SEQUENCE [LARGE SCALE GENOMIC DNA]</scope>
    <source>
        <strain evidence="5 7">DSM 21886</strain>
    </source>
</reference>
<dbReference type="PANTHER" id="PTHR35580">
    <property type="entry name" value="CELL SURFACE GLYCOPROTEIN (S-LAYER PROTEIN)-LIKE PROTEIN"/>
    <property type="match status" value="1"/>
</dbReference>
<dbReference type="EMBL" id="PJND01000011">
    <property type="protein sequence ID" value="PKW20075.1"/>
    <property type="molecule type" value="Genomic_DNA"/>
</dbReference>
<dbReference type="EMBL" id="RCCB01000015">
    <property type="protein sequence ID" value="RLJ23429.1"/>
    <property type="molecule type" value="Genomic_DNA"/>
</dbReference>
<dbReference type="Pfam" id="PF18962">
    <property type="entry name" value="Por_Secre_tail"/>
    <property type="match status" value="1"/>
</dbReference>
<evidence type="ECO:0000259" key="3">
    <source>
        <dbReference type="Pfam" id="PF18962"/>
    </source>
</evidence>
<dbReference type="AlphaFoldDB" id="A0A497UBL4"/>
<evidence type="ECO:0000256" key="2">
    <source>
        <dbReference type="SAM" id="SignalP"/>
    </source>
</evidence>
<evidence type="ECO:0000313" key="5">
    <source>
        <dbReference type="EMBL" id="RLJ23429.1"/>
    </source>
</evidence>
<keyword evidence="6" id="KW-1185">Reference proteome</keyword>
<dbReference type="Proteomes" id="UP000275027">
    <property type="component" value="Unassembled WGS sequence"/>
</dbReference>
<dbReference type="SUPFAM" id="SSF63829">
    <property type="entry name" value="Calcium-dependent phosphotriesterase"/>
    <property type="match status" value="1"/>
</dbReference>
<dbReference type="NCBIfam" id="TIGR04183">
    <property type="entry name" value="Por_Secre_tail"/>
    <property type="match status" value="1"/>
</dbReference>
<feature type="chain" id="PRO_5019802550" evidence="2">
    <location>
        <begin position="18"/>
        <end position="577"/>
    </location>
</feature>